<evidence type="ECO:0000313" key="2">
    <source>
        <dbReference type="EMBL" id="AIT07019.1"/>
    </source>
</evidence>
<dbReference type="AlphaFoldDB" id="A0A097EHK3"/>
<keyword evidence="1" id="KW-0732">Signal</keyword>
<feature type="signal peptide" evidence="1">
    <location>
        <begin position="1"/>
        <end position="18"/>
    </location>
</feature>
<dbReference type="InterPro" id="IPR019637">
    <property type="entry name" value="DUF2501"/>
</dbReference>
<dbReference type="Proteomes" id="UP000033200">
    <property type="component" value="Chromosome"/>
</dbReference>
<sequence length="149" mass="14231">MKTILAAALILAPTLASAQTADPAPQTGGATGTSQAGGWLGQAQSLLGGGGGAGALPRIGSIGAGNAAGLLGYCVKNRLLGTGGGASGAAGVLGRLTGQKDVQSQPGYAAGQAGQVQAPGGQALSLDGLRGQVKNQVCNLVLNRAKAFL</sequence>
<dbReference type="RefSeq" id="WP_038663562.1">
    <property type="nucleotide sequence ID" value="NZ_CP009571.1"/>
</dbReference>
<gene>
    <name evidence="2" type="ORF">MC45_12215</name>
</gene>
<dbReference type="eggNOG" id="ENOG5033JXJ">
    <property type="taxonomic scope" value="Bacteria"/>
</dbReference>
<name>A0A097EHK3_9SPHN</name>
<dbReference type="HOGENOM" id="CLU_112342_1_0_5"/>
<keyword evidence="3" id="KW-1185">Reference proteome</keyword>
<dbReference type="Pfam" id="PF10696">
    <property type="entry name" value="DUF2501"/>
    <property type="match status" value="1"/>
</dbReference>
<accession>A0A097EHK3</accession>
<feature type="chain" id="PRO_5001934681" description="DUF2501 domain-containing protein" evidence="1">
    <location>
        <begin position="19"/>
        <end position="149"/>
    </location>
</feature>
<evidence type="ECO:0000256" key="1">
    <source>
        <dbReference type="SAM" id="SignalP"/>
    </source>
</evidence>
<organism evidence="2 3">
    <name type="scientific">Sphingomonas taxi</name>
    <dbReference type="NCBI Taxonomy" id="1549858"/>
    <lineage>
        <taxon>Bacteria</taxon>
        <taxon>Pseudomonadati</taxon>
        <taxon>Pseudomonadota</taxon>
        <taxon>Alphaproteobacteria</taxon>
        <taxon>Sphingomonadales</taxon>
        <taxon>Sphingomonadaceae</taxon>
        <taxon>Sphingomonas</taxon>
    </lineage>
</organism>
<reference evidence="2 3" key="1">
    <citation type="submission" date="2014-09" db="EMBL/GenBank/DDBJ databases">
        <title>Using Illumina technology Improving SMRT sequencing Genome Assembly by RASTools.</title>
        <authorList>
            <person name="Zhou Y."/>
            <person name="Ma T."/>
            <person name="Liu T."/>
        </authorList>
    </citation>
    <scope>NUCLEOTIDE SEQUENCE [LARGE SCALE GENOMIC DNA]</scope>
    <source>
        <strain evidence="2 3">ATCC 55669</strain>
    </source>
</reference>
<evidence type="ECO:0008006" key="4">
    <source>
        <dbReference type="Google" id="ProtNLM"/>
    </source>
</evidence>
<dbReference type="STRING" id="1549858.MC45_12215"/>
<dbReference type="KEGG" id="stax:MC45_12215"/>
<protein>
    <recommendedName>
        <fullName evidence="4">DUF2501 domain-containing protein</fullName>
    </recommendedName>
</protein>
<evidence type="ECO:0000313" key="3">
    <source>
        <dbReference type="Proteomes" id="UP000033200"/>
    </source>
</evidence>
<dbReference type="EMBL" id="CP009571">
    <property type="protein sequence ID" value="AIT07019.1"/>
    <property type="molecule type" value="Genomic_DNA"/>
</dbReference>
<proteinExistence type="predicted"/>